<evidence type="ECO:0000256" key="2">
    <source>
        <dbReference type="ARBA" id="ARBA00022448"/>
    </source>
</evidence>
<dbReference type="Pfam" id="PF07715">
    <property type="entry name" value="Plug"/>
    <property type="match status" value="1"/>
</dbReference>
<name>A0ABY2UM94_9GAMM</name>
<protein>
    <submittedName>
        <fullName evidence="13">TonB-dependent receptor</fullName>
    </submittedName>
</protein>
<keyword evidence="10" id="KW-0732">Signal</keyword>
<dbReference type="InterPro" id="IPR010104">
    <property type="entry name" value="TonB_rcpt_bac"/>
</dbReference>
<evidence type="ECO:0000256" key="9">
    <source>
        <dbReference type="RuleBase" id="RU003357"/>
    </source>
</evidence>
<evidence type="ECO:0000259" key="11">
    <source>
        <dbReference type="Pfam" id="PF00593"/>
    </source>
</evidence>
<keyword evidence="5 9" id="KW-0798">TonB box</keyword>
<keyword evidence="4 8" id="KW-0812">Transmembrane</keyword>
<feature type="domain" description="TonB-dependent receptor-like beta-barrel" evidence="11">
    <location>
        <begin position="451"/>
        <end position="866"/>
    </location>
</feature>
<dbReference type="InterPro" id="IPR012910">
    <property type="entry name" value="Plug_dom"/>
</dbReference>
<dbReference type="NCBIfam" id="TIGR01782">
    <property type="entry name" value="TonB-Xanth-Caul"/>
    <property type="match status" value="1"/>
</dbReference>
<dbReference type="PANTHER" id="PTHR40980:SF3">
    <property type="entry name" value="TONB-DEPENDENT RECEPTOR-LIKE BETA-BARREL DOMAIN-CONTAINING PROTEIN"/>
    <property type="match status" value="1"/>
</dbReference>
<keyword evidence="3 8" id="KW-1134">Transmembrane beta strand</keyword>
<accession>A0ABY2UM94</accession>
<evidence type="ECO:0000256" key="7">
    <source>
        <dbReference type="ARBA" id="ARBA00023237"/>
    </source>
</evidence>
<evidence type="ECO:0000256" key="3">
    <source>
        <dbReference type="ARBA" id="ARBA00022452"/>
    </source>
</evidence>
<feature type="signal peptide" evidence="10">
    <location>
        <begin position="1"/>
        <end position="29"/>
    </location>
</feature>
<dbReference type="InterPro" id="IPR036942">
    <property type="entry name" value="Beta-barrel_TonB_sf"/>
</dbReference>
<dbReference type="Gene3D" id="2.170.130.10">
    <property type="entry name" value="TonB-dependent receptor, plug domain"/>
    <property type="match status" value="1"/>
</dbReference>
<gene>
    <name evidence="13" type="ORF">FDY93_01990</name>
</gene>
<evidence type="ECO:0000256" key="10">
    <source>
        <dbReference type="SAM" id="SignalP"/>
    </source>
</evidence>
<keyword evidence="2 8" id="KW-0813">Transport</keyword>
<dbReference type="Proteomes" id="UP000306791">
    <property type="component" value="Unassembled WGS sequence"/>
</dbReference>
<evidence type="ECO:0000256" key="8">
    <source>
        <dbReference type="PROSITE-ProRule" id="PRU01360"/>
    </source>
</evidence>
<dbReference type="SUPFAM" id="SSF56935">
    <property type="entry name" value="Porins"/>
    <property type="match status" value="1"/>
</dbReference>
<evidence type="ECO:0000256" key="6">
    <source>
        <dbReference type="ARBA" id="ARBA00023136"/>
    </source>
</evidence>
<evidence type="ECO:0000256" key="5">
    <source>
        <dbReference type="ARBA" id="ARBA00023077"/>
    </source>
</evidence>
<comment type="subcellular location">
    <subcellularLocation>
        <location evidence="1 8">Cell outer membrane</location>
        <topology evidence="1 8">Multi-pass membrane protein</topology>
    </subcellularLocation>
</comment>
<dbReference type="Pfam" id="PF00593">
    <property type="entry name" value="TonB_dep_Rec_b-barrel"/>
    <property type="match status" value="1"/>
</dbReference>
<organism evidence="13 14">
    <name type="scientific">Microbulbifer harenosus</name>
    <dbReference type="NCBI Taxonomy" id="2576840"/>
    <lineage>
        <taxon>Bacteria</taxon>
        <taxon>Pseudomonadati</taxon>
        <taxon>Pseudomonadota</taxon>
        <taxon>Gammaproteobacteria</taxon>
        <taxon>Cellvibrionales</taxon>
        <taxon>Microbulbiferaceae</taxon>
        <taxon>Microbulbifer</taxon>
    </lineage>
</organism>
<dbReference type="InterPro" id="IPR039426">
    <property type="entry name" value="TonB-dep_rcpt-like"/>
</dbReference>
<evidence type="ECO:0000313" key="13">
    <source>
        <dbReference type="EMBL" id="TLM79660.1"/>
    </source>
</evidence>
<dbReference type="InterPro" id="IPR037066">
    <property type="entry name" value="Plug_dom_sf"/>
</dbReference>
<feature type="domain" description="TonB-dependent receptor plug" evidence="12">
    <location>
        <begin position="57"/>
        <end position="160"/>
    </location>
</feature>
<dbReference type="PANTHER" id="PTHR40980">
    <property type="entry name" value="PLUG DOMAIN-CONTAINING PROTEIN"/>
    <property type="match status" value="1"/>
</dbReference>
<sequence>MIKIHHPQSAVSQAALMLALGLTTSITVAQEDSDAVLEEIVVTGTYQKSLQSALNQKRDANSIVEAISAEDIGQLPDVSITETLARLPGLAQDRDRGNGSQISIRGMGGQLGLTTLNGREVATVEEDRNIRYDQFPSELINAAQVYKSPTASLTEGGVSGTVNLKTVAPLDYDERVVSINFRGSQQELASGIDDAINSGIGTRYSVAFIDKFADDTLGVAIGISGQEQPIGTQRAELWNYGDTWHNTQWNDEEGKNVNAPWGGSALVRGGSDKRLGTMAVVAWEPSDAFSLSYDFFYSRLEIDETQRGFDFEIDPAYARQWDIIKSIDSQYANSDAGTVDLLSGRVGLSSLRNLNEEFTQKDSLQSHGLALEWNTESWVFGADLSYSSADRDRRWASLRTVNTSEDMYATFGATGDNRMTFVLDPGVSLTDLNQNVIDNIEVRPLASGSDTISAVALNADYLFSDGIFSSVSFGTRVSQREKSVDAQRWEQFAVDGNTITSDLVIDAAGEDYWSDLPEYLALDRETVIADYFNGLTNPTPGDHNDLMGSWEVNEDITAAFVQLNLDTAIAGIPVTGNVGVRWARTDTATSSHQITPAVWVENADGSWAEIPAEAIAVSTDNRYTDVLPSLNLNFGVTEDSQVRLAVAKTIARAPLDWLSPALDLGQDQWGANPGESGSGNPYLEPFRANQTDLSYEWYFAENSSVAATLFYKDMESFISREAGAETVEYEGTEYSVSLPVNGSGGYIRGYELMYQQPLTFLPGYLSGLGIYANYAFTESNIKQGTPLNATPFGLTGLSEHVGTATLWYYMNGFETRVSYNYRSEFQRDINRVSGEEGVNADEGYVDLSMSYEATENLKLLFQVQNLTDEPYEVYGLESNNPYHINKYEEFGRRFSVGFNWKL</sequence>
<keyword evidence="6 8" id="KW-0472">Membrane</keyword>
<dbReference type="InterPro" id="IPR000531">
    <property type="entry name" value="Beta-barrel_TonB"/>
</dbReference>
<keyword evidence="13" id="KW-0675">Receptor</keyword>
<evidence type="ECO:0000256" key="1">
    <source>
        <dbReference type="ARBA" id="ARBA00004571"/>
    </source>
</evidence>
<evidence type="ECO:0000313" key="14">
    <source>
        <dbReference type="Proteomes" id="UP000306791"/>
    </source>
</evidence>
<dbReference type="RefSeq" id="WP_138234067.1">
    <property type="nucleotide sequence ID" value="NZ_CP185860.1"/>
</dbReference>
<comment type="caution">
    <text evidence="13">The sequence shown here is derived from an EMBL/GenBank/DDBJ whole genome shotgun (WGS) entry which is preliminary data.</text>
</comment>
<keyword evidence="7 8" id="KW-0998">Cell outer membrane</keyword>
<evidence type="ECO:0000256" key="4">
    <source>
        <dbReference type="ARBA" id="ARBA00022692"/>
    </source>
</evidence>
<dbReference type="EMBL" id="VANI01000002">
    <property type="protein sequence ID" value="TLM79660.1"/>
    <property type="molecule type" value="Genomic_DNA"/>
</dbReference>
<dbReference type="PROSITE" id="PS52016">
    <property type="entry name" value="TONB_DEPENDENT_REC_3"/>
    <property type="match status" value="1"/>
</dbReference>
<proteinExistence type="inferred from homology"/>
<reference evidence="13 14" key="1">
    <citation type="submission" date="2019-05" db="EMBL/GenBank/DDBJ databases">
        <title>Microbulbifer harenosus sp. nov., an alginate-degrading bacterium isolated from coastal sand.</title>
        <authorList>
            <person name="Huang H."/>
            <person name="Mo K."/>
            <person name="Bao S."/>
        </authorList>
    </citation>
    <scope>NUCLEOTIDE SEQUENCE [LARGE SCALE GENOMIC DNA]</scope>
    <source>
        <strain evidence="13 14">HB161719</strain>
    </source>
</reference>
<evidence type="ECO:0000259" key="12">
    <source>
        <dbReference type="Pfam" id="PF07715"/>
    </source>
</evidence>
<dbReference type="Gene3D" id="2.40.170.20">
    <property type="entry name" value="TonB-dependent receptor, beta-barrel domain"/>
    <property type="match status" value="1"/>
</dbReference>
<keyword evidence="14" id="KW-1185">Reference proteome</keyword>
<dbReference type="CDD" id="cd01347">
    <property type="entry name" value="ligand_gated_channel"/>
    <property type="match status" value="1"/>
</dbReference>
<comment type="similarity">
    <text evidence="8 9">Belongs to the TonB-dependent receptor family.</text>
</comment>
<feature type="chain" id="PRO_5046721138" evidence="10">
    <location>
        <begin position="30"/>
        <end position="902"/>
    </location>
</feature>